<dbReference type="AlphaFoldDB" id="A0A1A7XPD4"/>
<reference evidence="2" key="2">
    <citation type="submission" date="2016-06" db="EMBL/GenBank/DDBJ databases">
        <title>The genome of a short-lived fish provides insights into sex chromosome evolution and the genetic control of aging.</title>
        <authorList>
            <person name="Reichwald K."/>
            <person name="Felder M."/>
            <person name="Petzold A."/>
            <person name="Koch P."/>
            <person name="Groth M."/>
            <person name="Platzer M."/>
        </authorList>
    </citation>
    <scope>NUCLEOTIDE SEQUENCE</scope>
    <source>
        <tissue evidence="2">Brain</tissue>
    </source>
</reference>
<evidence type="ECO:0000313" key="2">
    <source>
        <dbReference type="EMBL" id="SBP19699.1"/>
    </source>
</evidence>
<feature type="compositionally biased region" description="Basic residues" evidence="1">
    <location>
        <begin position="257"/>
        <end position="274"/>
    </location>
</feature>
<sequence>PKAYSTFADELADYIQAQKARGVIPKISQTLPQEGTGEEEDDQEVFTDFKDLKPSESVRGFTQNHHQPHQLMPGLRHPSYPGPAWSARGWDNNYPPPPLPFPCVARFPSQSTGHRRPRTPASSCTSSSYSSDSPHTSSSDDSEHRLREARRKRKSRRDRGRKEGDEESDMEERRRKHRRRKRQRREREYDSEKVRREPCVESVEEDRGKKIKSHNKQRQQEEQQNFETRGKNQTEDMMEDRNETRVQGETNPDQRERHHRAAKPKYGKEKKKSKEKVDLRTEEEKLWDDSILGC</sequence>
<feature type="compositionally biased region" description="Basic residues" evidence="1">
    <location>
        <begin position="147"/>
        <end position="159"/>
    </location>
</feature>
<name>A0A1A7XPD4_9TELE</name>
<dbReference type="PANTHER" id="PTHR46742:SF2">
    <property type="entry name" value="ZINC FINGER MATRIN-TYPE PROTEIN 1"/>
    <property type="match status" value="1"/>
</dbReference>
<protein>
    <submittedName>
        <fullName evidence="2">Zinc finger, matrin-type 1</fullName>
    </submittedName>
</protein>
<feature type="compositionally biased region" description="Basic residues" evidence="1">
    <location>
        <begin position="174"/>
        <end position="184"/>
    </location>
</feature>
<accession>A0A1A7XPD4</accession>
<dbReference type="PANTHER" id="PTHR46742">
    <property type="entry name" value="LYSINE-RICH COILED-COIL PROTEIN 1"/>
    <property type="match status" value="1"/>
</dbReference>
<organism evidence="2">
    <name type="scientific">Iconisemion striatum</name>
    <dbReference type="NCBI Taxonomy" id="60296"/>
    <lineage>
        <taxon>Eukaryota</taxon>
        <taxon>Metazoa</taxon>
        <taxon>Chordata</taxon>
        <taxon>Craniata</taxon>
        <taxon>Vertebrata</taxon>
        <taxon>Euteleostomi</taxon>
        <taxon>Actinopterygii</taxon>
        <taxon>Neopterygii</taxon>
        <taxon>Teleostei</taxon>
        <taxon>Neoteleostei</taxon>
        <taxon>Acanthomorphata</taxon>
        <taxon>Ovalentaria</taxon>
        <taxon>Atherinomorphae</taxon>
        <taxon>Cyprinodontiformes</taxon>
        <taxon>Nothobranchiidae</taxon>
        <taxon>Iconisemion</taxon>
    </lineage>
</organism>
<gene>
    <name evidence="2" type="primary">ZMAT1</name>
</gene>
<feature type="compositionally biased region" description="Basic and acidic residues" evidence="1">
    <location>
        <begin position="275"/>
        <end position="288"/>
    </location>
</feature>
<feature type="region of interest" description="Disordered" evidence="1">
    <location>
        <begin position="58"/>
        <end position="294"/>
    </location>
</feature>
<feature type="compositionally biased region" description="Low complexity" evidence="1">
    <location>
        <begin position="119"/>
        <end position="139"/>
    </location>
</feature>
<reference evidence="2" key="1">
    <citation type="submission" date="2016-05" db="EMBL/GenBank/DDBJ databases">
        <authorList>
            <person name="Lavstsen T."/>
            <person name="Jespersen J.S."/>
        </authorList>
    </citation>
    <scope>NUCLEOTIDE SEQUENCE</scope>
    <source>
        <tissue evidence="2">Brain</tissue>
    </source>
</reference>
<dbReference type="EMBL" id="HADW01018299">
    <property type="protein sequence ID" value="SBP19699.1"/>
    <property type="molecule type" value="Transcribed_RNA"/>
</dbReference>
<feature type="compositionally biased region" description="Basic and acidic residues" evidence="1">
    <location>
        <begin position="228"/>
        <end position="256"/>
    </location>
</feature>
<proteinExistence type="predicted"/>
<feature type="compositionally biased region" description="Basic and acidic residues" evidence="1">
    <location>
        <begin position="185"/>
        <end position="199"/>
    </location>
</feature>
<evidence type="ECO:0000256" key="1">
    <source>
        <dbReference type="SAM" id="MobiDB-lite"/>
    </source>
</evidence>
<feature type="non-terminal residue" evidence="2">
    <location>
        <position position="1"/>
    </location>
</feature>